<evidence type="ECO:0000256" key="12">
    <source>
        <dbReference type="SAM" id="Phobius"/>
    </source>
</evidence>
<evidence type="ECO:0000256" key="4">
    <source>
        <dbReference type="ARBA" id="ARBA00022692"/>
    </source>
</evidence>
<evidence type="ECO:0000256" key="5">
    <source>
        <dbReference type="ARBA" id="ARBA00022719"/>
    </source>
</evidence>
<dbReference type="EMBL" id="KK112250">
    <property type="protein sequence ID" value="KFM57179.1"/>
    <property type="molecule type" value="Genomic_DNA"/>
</dbReference>
<evidence type="ECO:0000256" key="3">
    <source>
        <dbReference type="ARBA" id="ARBA00012278"/>
    </source>
</evidence>
<dbReference type="InterPro" id="IPR012932">
    <property type="entry name" value="VKOR"/>
</dbReference>
<keyword evidence="15" id="KW-1185">Reference proteome</keyword>
<accession>A0A087SWE0</accession>
<name>A0A087SWE0_STEMI</name>
<evidence type="ECO:0000256" key="9">
    <source>
        <dbReference type="ARBA" id="ARBA00023136"/>
    </source>
</evidence>
<keyword evidence="5" id="KW-0874">Quinone</keyword>
<dbReference type="GO" id="GO:0005789">
    <property type="term" value="C:endoplasmic reticulum membrane"/>
    <property type="evidence" value="ECO:0007669"/>
    <property type="project" value="UniProtKB-SubCell"/>
</dbReference>
<feature type="non-terminal residue" evidence="14">
    <location>
        <position position="140"/>
    </location>
</feature>
<dbReference type="STRING" id="407821.A0A087SWE0"/>
<dbReference type="PANTHER" id="PTHR14519">
    <property type="entry name" value="VITAMIN K EPOXIDE REDUCTASE COMPLEX, SUBUNIT 1"/>
    <property type="match status" value="1"/>
</dbReference>
<proteinExistence type="inferred from homology"/>
<comment type="subcellular location">
    <subcellularLocation>
        <location evidence="1">Endoplasmic reticulum membrane</location>
        <topology evidence="1">Multi-pass membrane protein</topology>
    </subcellularLocation>
</comment>
<organism evidence="14 15">
    <name type="scientific">Stegodyphus mimosarum</name>
    <name type="common">African social velvet spider</name>
    <dbReference type="NCBI Taxonomy" id="407821"/>
    <lineage>
        <taxon>Eukaryota</taxon>
        <taxon>Metazoa</taxon>
        <taxon>Ecdysozoa</taxon>
        <taxon>Arthropoda</taxon>
        <taxon>Chelicerata</taxon>
        <taxon>Arachnida</taxon>
        <taxon>Araneae</taxon>
        <taxon>Araneomorphae</taxon>
        <taxon>Entelegynae</taxon>
        <taxon>Eresoidea</taxon>
        <taxon>Eresidae</taxon>
        <taxon>Stegodyphus</taxon>
    </lineage>
</organism>
<dbReference type="PROSITE" id="PS51257">
    <property type="entry name" value="PROKAR_LIPOPROTEIN"/>
    <property type="match status" value="1"/>
</dbReference>
<protein>
    <recommendedName>
        <fullName evidence="3">vitamin-K-epoxide reductase (warfarin-sensitive)</fullName>
        <ecNumber evidence="3">1.17.4.4</ecNumber>
    </recommendedName>
</protein>
<dbReference type="Pfam" id="PF07884">
    <property type="entry name" value="VKOR"/>
    <property type="match status" value="1"/>
</dbReference>
<keyword evidence="10" id="KW-1015">Disulfide bond</keyword>
<dbReference type="CDD" id="cd12917">
    <property type="entry name" value="VKOR_euk"/>
    <property type="match status" value="1"/>
</dbReference>
<feature type="domain" description="Vitamin K epoxide reductase" evidence="13">
    <location>
        <begin position="12"/>
        <end position="140"/>
    </location>
</feature>
<feature type="transmembrane region" description="Helical" evidence="12">
    <location>
        <begin position="88"/>
        <end position="105"/>
    </location>
</feature>
<dbReference type="PANTHER" id="PTHR14519:SF8">
    <property type="entry name" value="VITAMIN K EPOXIDE REDUCTASE COMPLEX SUBUNIT 1"/>
    <property type="match status" value="1"/>
</dbReference>
<dbReference type="InterPro" id="IPR038354">
    <property type="entry name" value="VKOR_sf"/>
</dbReference>
<evidence type="ECO:0000259" key="13">
    <source>
        <dbReference type="SMART" id="SM00756"/>
    </source>
</evidence>
<evidence type="ECO:0000313" key="15">
    <source>
        <dbReference type="Proteomes" id="UP000054359"/>
    </source>
</evidence>
<evidence type="ECO:0000256" key="2">
    <source>
        <dbReference type="ARBA" id="ARBA00006214"/>
    </source>
</evidence>
<keyword evidence="11" id="KW-0676">Redox-active center</keyword>
<dbReference type="GO" id="GO:0048038">
    <property type="term" value="F:quinone binding"/>
    <property type="evidence" value="ECO:0007669"/>
    <property type="project" value="UniProtKB-KW"/>
</dbReference>
<keyword evidence="8" id="KW-0560">Oxidoreductase</keyword>
<dbReference type="OMA" id="YVINFAL"/>
<evidence type="ECO:0000256" key="11">
    <source>
        <dbReference type="ARBA" id="ARBA00023284"/>
    </source>
</evidence>
<dbReference type="Gene3D" id="1.20.1440.130">
    <property type="entry name" value="VKOR domain"/>
    <property type="match status" value="1"/>
</dbReference>
<dbReference type="AlphaFoldDB" id="A0A087SWE0"/>
<evidence type="ECO:0000256" key="8">
    <source>
        <dbReference type="ARBA" id="ARBA00023002"/>
    </source>
</evidence>
<comment type="similarity">
    <text evidence="2">Belongs to the VKOR family.</text>
</comment>
<evidence type="ECO:0000313" key="14">
    <source>
        <dbReference type="EMBL" id="KFM57179.1"/>
    </source>
</evidence>
<dbReference type="Proteomes" id="UP000054359">
    <property type="component" value="Unassembled WGS sequence"/>
</dbReference>
<evidence type="ECO:0000256" key="1">
    <source>
        <dbReference type="ARBA" id="ARBA00004477"/>
    </source>
</evidence>
<feature type="transmembrane region" description="Helical" evidence="12">
    <location>
        <begin position="112"/>
        <end position="135"/>
    </location>
</feature>
<dbReference type="GO" id="GO:0042373">
    <property type="term" value="P:vitamin K metabolic process"/>
    <property type="evidence" value="ECO:0007669"/>
    <property type="project" value="InterPro"/>
</dbReference>
<sequence length="140" mass="15443">MSGQIKDYKSAVKSLRVATAICCALGILLSCYAYHVETTKERDDNYTAMCDIAEHVSCTAVFTSKYGKGFGLLEHIVGKDSMLNQPNSVYGVIFYIGFMPLGEIPNLTLSRILILLSILSNICSIYLACILIFVLHDFCV</sequence>
<keyword evidence="7 12" id="KW-1133">Transmembrane helix</keyword>
<evidence type="ECO:0000256" key="10">
    <source>
        <dbReference type="ARBA" id="ARBA00023157"/>
    </source>
</evidence>
<keyword evidence="4 12" id="KW-0812">Transmembrane</keyword>
<keyword evidence="9 12" id="KW-0472">Membrane</keyword>
<dbReference type="OrthoDB" id="17010at2759"/>
<evidence type="ECO:0000256" key="7">
    <source>
        <dbReference type="ARBA" id="ARBA00022989"/>
    </source>
</evidence>
<gene>
    <name evidence="14" type="ORF">X975_16598</name>
</gene>
<dbReference type="SMART" id="SM00756">
    <property type="entry name" value="VKc"/>
    <property type="match status" value="1"/>
</dbReference>
<dbReference type="InterPro" id="IPR042406">
    <property type="entry name" value="VKORC1/VKORC1L1"/>
</dbReference>
<keyword evidence="6" id="KW-0256">Endoplasmic reticulum</keyword>
<evidence type="ECO:0000256" key="6">
    <source>
        <dbReference type="ARBA" id="ARBA00022824"/>
    </source>
</evidence>
<dbReference type="EC" id="1.17.4.4" evidence="3"/>
<dbReference type="GO" id="GO:0047057">
    <property type="term" value="F:vitamin-K-epoxide reductase (warfarin-sensitive) activity"/>
    <property type="evidence" value="ECO:0007669"/>
    <property type="project" value="UniProtKB-EC"/>
</dbReference>
<reference evidence="14 15" key="1">
    <citation type="submission" date="2013-11" db="EMBL/GenBank/DDBJ databases">
        <title>Genome sequencing of Stegodyphus mimosarum.</title>
        <authorList>
            <person name="Bechsgaard J."/>
        </authorList>
    </citation>
    <scope>NUCLEOTIDE SEQUENCE [LARGE SCALE GENOMIC DNA]</scope>
</reference>